<accession>A0A7T4WC93</accession>
<dbReference type="Gene3D" id="3.90.550.10">
    <property type="entry name" value="Spore Coat Polysaccharide Biosynthesis Protein SpsA, Chain A"/>
    <property type="match status" value="1"/>
</dbReference>
<evidence type="ECO:0008006" key="3">
    <source>
        <dbReference type="Google" id="ProtNLM"/>
    </source>
</evidence>
<evidence type="ECO:0000313" key="1">
    <source>
        <dbReference type="EMBL" id="QQD71797.1"/>
    </source>
</evidence>
<dbReference type="Proteomes" id="UP000595420">
    <property type="component" value="Chromosome"/>
</dbReference>
<sequence>MLIHYDNPTALQKSINNFVEVGIDAGDIIVYDNGSSQENKSLLIDIIDKSGIACIYGSCNLGWGGAINKFIACQTWLDDDILAISAHDTLLTRYDPKVIEKEFSDSSTMVLCPDYPSPERCHYSVARGFRCRHVSFHGRSEVVIGHATLCYVRPEMIKAIKYDENFFIYGCESEIFLRIHDLGFKTIITDQIIVVNPSTDASSDFRELAFSINSLYCARLRGGWIGYGVRFIVISISLLRWRNHSRLKLMHIRISAIIFSLKTGGAGFKEYLQQRVGRS</sequence>
<reference evidence="1 2" key="1">
    <citation type="submission" date="2020-07" db="EMBL/GenBank/DDBJ databases">
        <title>Complete genome sequence analysis of Acidithiobacillus ferrivorans XJFY6S-08 reveals extreme environmental adaptation to alpine acid mine drainage.</title>
        <authorList>
            <person name="Yan L."/>
            <person name="Ni Y."/>
        </authorList>
    </citation>
    <scope>NUCLEOTIDE SEQUENCE [LARGE SCALE GENOMIC DNA]</scope>
    <source>
        <strain evidence="1 2">XJFY6S-08</strain>
    </source>
</reference>
<dbReference type="AlphaFoldDB" id="A0A7T4WC93"/>
<dbReference type="InterPro" id="IPR029044">
    <property type="entry name" value="Nucleotide-diphossugar_trans"/>
</dbReference>
<organism evidence="1 2">
    <name type="scientific">Acidithiobacillus ferrivorans</name>
    <dbReference type="NCBI Taxonomy" id="160808"/>
    <lineage>
        <taxon>Bacteria</taxon>
        <taxon>Pseudomonadati</taxon>
        <taxon>Pseudomonadota</taxon>
        <taxon>Acidithiobacillia</taxon>
        <taxon>Acidithiobacillales</taxon>
        <taxon>Acidithiobacillaceae</taxon>
        <taxon>Acidithiobacillus</taxon>
    </lineage>
</organism>
<gene>
    <name evidence="1" type="ORF">H2515_10125</name>
</gene>
<protein>
    <recommendedName>
        <fullName evidence="3">Glycosyltransferase 2-like domain-containing protein</fullName>
    </recommendedName>
</protein>
<dbReference type="EMBL" id="CP059488">
    <property type="protein sequence ID" value="QQD71797.1"/>
    <property type="molecule type" value="Genomic_DNA"/>
</dbReference>
<dbReference type="SUPFAM" id="SSF53448">
    <property type="entry name" value="Nucleotide-diphospho-sugar transferases"/>
    <property type="match status" value="1"/>
</dbReference>
<name>A0A7T4WC93_9PROT</name>
<evidence type="ECO:0000313" key="2">
    <source>
        <dbReference type="Proteomes" id="UP000595420"/>
    </source>
</evidence>
<proteinExistence type="predicted"/>